<name>A0A1T4P2Z0_9FIRM</name>
<proteinExistence type="predicted"/>
<dbReference type="PANTHER" id="PTHR32502">
    <property type="entry name" value="N-ACETYLGALACTOSAMINE PERMEASE II COMPONENT-RELATED"/>
    <property type="match status" value="1"/>
</dbReference>
<dbReference type="InterPro" id="IPR012062">
    <property type="entry name" value="GatZ/KbaZ-like"/>
</dbReference>
<dbReference type="STRING" id="118967.SAMN02745191_1860"/>
<dbReference type="SUPFAM" id="SSF51569">
    <property type="entry name" value="Aldolase"/>
    <property type="match status" value="1"/>
</dbReference>
<dbReference type="InterPro" id="IPR013785">
    <property type="entry name" value="Aldolase_TIM"/>
</dbReference>
<dbReference type="GO" id="GO:0009401">
    <property type="term" value="P:phosphoenolpyruvate-dependent sugar phosphotransferase system"/>
    <property type="evidence" value="ECO:0007669"/>
    <property type="project" value="TreeGrafter"/>
</dbReference>
<dbReference type="AlphaFoldDB" id="A0A1T4P2Z0"/>
<dbReference type="GO" id="GO:0005975">
    <property type="term" value="P:carbohydrate metabolic process"/>
    <property type="evidence" value="ECO:0007669"/>
    <property type="project" value="InterPro"/>
</dbReference>
<keyword evidence="3" id="KW-1185">Reference proteome</keyword>
<dbReference type="OrthoDB" id="2642644at2"/>
<dbReference type="Gene3D" id="1.10.400.20">
    <property type="entry name" value="putative tagatose 6-phosphate kinase domain like"/>
    <property type="match status" value="1"/>
</dbReference>
<dbReference type="Proteomes" id="UP000243297">
    <property type="component" value="Unassembled WGS sequence"/>
</dbReference>
<gene>
    <name evidence="2" type="ORF">SAMN02745191_1860</name>
</gene>
<comment type="pathway">
    <text evidence="1">Carbohydrate metabolism.</text>
</comment>
<accession>A0A1T4P2Z0</accession>
<organism evidence="2 3">
    <name type="scientific">Anaerorhabdus furcosa</name>
    <dbReference type="NCBI Taxonomy" id="118967"/>
    <lineage>
        <taxon>Bacteria</taxon>
        <taxon>Bacillati</taxon>
        <taxon>Bacillota</taxon>
        <taxon>Erysipelotrichia</taxon>
        <taxon>Erysipelotrichales</taxon>
        <taxon>Erysipelotrichaceae</taxon>
        <taxon>Anaerorhabdus</taxon>
    </lineage>
</organism>
<evidence type="ECO:0000313" key="3">
    <source>
        <dbReference type="Proteomes" id="UP000243297"/>
    </source>
</evidence>
<dbReference type="GO" id="GO:0005886">
    <property type="term" value="C:plasma membrane"/>
    <property type="evidence" value="ECO:0007669"/>
    <property type="project" value="TreeGrafter"/>
</dbReference>
<evidence type="ECO:0000256" key="1">
    <source>
        <dbReference type="ARBA" id="ARBA00005007"/>
    </source>
</evidence>
<dbReference type="RefSeq" id="WP_078712266.1">
    <property type="nucleotide sequence ID" value="NZ_FUWY01000005.1"/>
</dbReference>
<dbReference type="PANTHER" id="PTHR32502:SF2">
    <property type="entry name" value="D-TAGATOSE-1,6-BISPHOSPHATE ALDOLASE SUBUNIT KBAZ"/>
    <property type="match status" value="1"/>
</dbReference>
<reference evidence="3" key="1">
    <citation type="submission" date="2017-02" db="EMBL/GenBank/DDBJ databases">
        <authorList>
            <person name="Varghese N."/>
            <person name="Submissions S."/>
        </authorList>
    </citation>
    <scope>NUCLEOTIDE SEQUENCE [LARGE SCALE GENOMIC DNA]</scope>
    <source>
        <strain evidence="3">ATCC 25662</strain>
    </source>
</reference>
<protein>
    <submittedName>
        <fullName evidence="2">D-tagatose-1,6-bisphosphate aldolase subunit GatZ/KbaZ</fullName>
    </submittedName>
</protein>
<sequence length="438" mass="48870">MKHPLLQMINLQKKGLPVGIYSVCSANEFVIEAALERGKQTKSVVLIEATSNQVNQYGGYTGMKPKDFLKFVEKIAKKVGFPMERIILGGDHLGPLTWTHLNEKEAMKEAKKLIELYVLAGFTKIHIDTSMRVADDDQQAMLSTEVIARRGAELAEVAELAFAKLQAKNPNALHPVFIVGSEVPIPGGAQEEEDGVAVTKVKDCKTTIDTFNKAFLAKGLKDAWKHVIAVVVQPGVEFGDATVIEYNRKEAKKLTNSLKSYKNLVFEGHSTDYQTKIALKQMVEDGIAILKVGPGLTFAAREGMFALAKIEEELFKGTKTKTSKFIEVLEEVMVNEPGNWQKHYHGNAQQLAFKRKYSFSDRCRYYLPNEKVQAALELLITNINTAGIPYSLLSQYMPIQYTKVREGIIPCTAEALIKDRVANCMDEYLYATQQQKLG</sequence>
<dbReference type="Pfam" id="PF08013">
    <property type="entry name" value="GatZ_KbaZ-like"/>
    <property type="match status" value="1"/>
</dbReference>
<dbReference type="EMBL" id="FUWY01000005">
    <property type="protein sequence ID" value="SJZ85819.1"/>
    <property type="molecule type" value="Genomic_DNA"/>
</dbReference>
<evidence type="ECO:0000313" key="2">
    <source>
        <dbReference type="EMBL" id="SJZ85819.1"/>
    </source>
</evidence>
<dbReference type="PIRSF" id="PIRSF009264">
    <property type="entry name" value="TagBP_ald_AgaZ"/>
    <property type="match status" value="1"/>
</dbReference>
<dbReference type="Gene3D" id="3.20.20.70">
    <property type="entry name" value="Aldolase class I"/>
    <property type="match status" value="1"/>
</dbReference>
<dbReference type="InterPro" id="IPR050303">
    <property type="entry name" value="GatZ_KbaZ_carbometab"/>
</dbReference>